<dbReference type="Proteomes" id="UP000239089">
    <property type="component" value="Unassembled WGS sequence"/>
</dbReference>
<gene>
    <name evidence="3" type="ORF">CCR94_04160</name>
</gene>
<comment type="caution">
    <text evidence="3">The sequence shown here is derived from an EMBL/GenBank/DDBJ whole genome shotgun (WGS) entry which is preliminary data.</text>
</comment>
<comment type="similarity">
    <text evidence="1">Belongs to the NifZ family.</text>
</comment>
<dbReference type="EMBL" id="NHSJ01000034">
    <property type="protein sequence ID" value="PPQ32836.1"/>
    <property type="molecule type" value="Genomic_DNA"/>
</dbReference>
<accession>A0A2S6NE01</accession>
<evidence type="ECO:0000313" key="4">
    <source>
        <dbReference type="Proteomes" id="UP000239089"/>
    </source>
</evidence>
<dbReference type="Pfam" id="PF04319">
    <property type="entry name" value="NifZ"/>
    <property type="match status" value="1"/>
</dbReference>
<name>A0A2S6NE01_9HYPH</name>
<proteinExistence type="inferred from homology"/>
<sequence length="79" mass="8838">MIDPREPKFQWGMRVRCLQDLVNDGSFPGVDEDAVLAPEGTLGEIVQVGAHVETSTPIYMVEFEQKYVVGCLEEEIEPV</sequence>
<dbReference type="GO" id="GO:0009399">
    <property type="term" value="P:nitrogen fixation"/>
    <property type="evidence" value="ECO:0007669"/>
    <property type="project" value="InterPro"/>
</dbReference>
<organism evidence="3 4">
    <name type="scientific">Rhodoblastus sphagnicola</name>
    <dbReference type="NCBI Taxonomy" id="333368"/>
    <lineage>
        <taxon>Bacteria</taxon>
        <taxon>Pseudomonadati</taxon>
        <taxon>Pseudomonadota</taxon>
        <taxon>Alphaproteobacteria</taxon>
        <taxon>Hyphomicrobiales</taxon>
        <taxon>Rhodoblastaceae</taxon>
        <taxon>Rhodoblastus</taxon>
    </lineage>
</organism>
<keyword evidence="2" id="KW-0535">Nitrogen fixation</keyword>
<dbReference type="OrthoDB" id="5297316at2"/>
<dbReference type="InterPro" id="IPR007415">
    <property type="entry name" value="Nitrogenase_MoFe_mat_NifZ"/>
</dbReference>
<evidence type="ECO:0000313" key="3">
    <source>
        <dbReference type="EMBL" id="PPQ32836.1"/>
    </source>
</evidence>
<evidence type="ECO:0000256" key="2">
    <source>
        <dbReference type="ARBA" id="ARBA00023231"/>
    </source>
</evidence>
<protein>
    <submittedName>
        <fullName evidence="3">Nitrogen fixation protein NifZ</fullName>
    </submittedName>
</protein>
<keyword evidence="4" id="KW-1185">Reference proteome</keyword>
<reference evidence="3 4" key="1">
    <citation type="journal article" date="2018" name="Arch. Microbiol.">
        <title>New insights into the metabolic potential of the phototrophic purple bacterium Rhodopila globiformis DSM 161(T) from its draft genome sequence and evidence for a vanadium-dependent nitrogenase.</title>
        <authorList>
            <person name="Imhoff J.F."/>
            <person name="Rahn T."/>
            <person name="Kunzel S."/>
            <person name="Neulinger S.C."/>
        </authorList>
    </citation>
    <scope>NUCLEOTIDE SEQUENCE [LARGE SCALE GENOMIC DNA]</scope>
    <source>
        <strain evidence="3 4">DSM 16996</strain>
    </source>
</reference>
<dbReference type="RefSeq" id="WP_104506609.1">
    <property type="nucleotide sequence ID" value="NZ_JACIGC010000007.1"/>
</dbReference>
<dbReference type="AlphaFoldDB" id="A0A2S6NE01"/>
<evidence type="ECO:0000256" key="1">
    <source>
        <dbReference type="ARBA" id="ARBA00008027"/>
    </source>
</evidence>